<keyword evidence="1" id="KW-1133">Transmembrane helix</keyword>
<keyword evidence="1" id="KW-0472">Membrane</keyword>
<feature type="transmembrane region" description="Helical" evidence="1">
    <location>
        <begin position="12"/>
        <end position="31"/>
    </location>
</feature>
<keyword evidence="1" id="KW-0812">Transmembrane</keyword>
<gene>
    <name evidence="2" type="ORF">GA542_03520</name>
</gene>
<reference evidence="2 3" key="1">
    <citation type="journal article" date="2019" name="Nat. Med.">
        <title>A library of human gut bacterial isolates paired with longitudinal multiomics data enables mechanistic microbiome research.</title>
        <authorList>
            <person name="Poyet M."/>
            <person name="Groussin M."/>
            <person name="Gibbons S.M."/>
            <person name="Avila-Pacheco J."/>
            <person name="Jiang X."/>
            <person name="Kearney S.M."/>
            <person name="Perrotta A.R."/>
            <person name="Berdy B."/>
            <person name="Zhao S."/>
            <person name="Lieberman T.D."/>
            <person name="Swanson P.K."/>
            <person name="Smith M."/>
            <person name="Roesemann S."/>
            <person name="Alexander J.E."/>
            <person name="Rich S.A."/>
            <person name="Livny J."/>
            <person name="Vlamakis H."/>
            <person name="Clish C."/>
            <person name="Bullock K."/>
            <person name="Deik A."/>
            <person name="Scott J."/>
            <person name="Pierce K.A."/>
            <person name="Xavier R.J."/>
            <person name="Alm E.J."/>
        </authorList>
    </citation>
    <scope>NUCLEOTIDE SEQUENCE [LARGE SCALE GENOMIC DNA]</scope>
    <source>
        <strain evidence="2 3">BIOML-A26</strain>
    </source>
</reference>
<dbReference type="Proteomes" id="UP000470926">
    <property type="component" value="Unassembled WGS sequence"/>
</dbReference>
<feature type="transmembrane region" description="Helical" evidence="1">
    <location>
        <begin position="137"/>
        <end position="156"/>
    </location>
</feature>
<proteinExistence type="predicted"/>
<evidence type="ECO:0000313" key="3">
    <source>
        <dbReference type="Proteomes" id="UP000470926"/>
    </source>
</evidence>
<dbReference type="EMBL" id="WDFR01000002">
    <property type="protein sequence ID" value="KAB6029965.1"/>
    <property type="molecule type" value="Genomic_DNA"/>
</dbReference>
<feature type="transmembrane region" description="Helical" evidence="1">
    <location>
        <begin position="102"/>
        <end position="125"/>
    </location>
</feature>
<feature type="transmembrane region" description="Helical" evidence="1">
    <location>
        <begin position="58"/>
        <end position="82"/>
    </location>
</feature>
<evidence type="ECO:0000256" key="1">
    <source>
        <dbReference type="SAM" id="Phobius"/>
    </source>
</evidence>
<organism evidence="2 3">
    <name type="scientific">Bifidobacterium adolescentis</name>
    <dbReference type="NCBI Taxonomy" id="1680"/>
    <lineage>
        <taxon>Bacteria</taxon>
        <taxon>Bacillati</taxon>
        <taxon>Actinomycetota</taxon>
        <taxon>Actinomycetes</taxon>
        <taxon>Bifidobacteriales</taxon>
        <taxon>Bifidobacteriaceae</taxon>
        <taxon>Bifidobacterium</taxon>
    </lineage>
</organism>
<evidence type="ECO:0000313" key="2">
    <source>
        <dbReference type="EMBL" id="KAB6029965.1"/>
    </source>
</evidence>
<sequence length="258" mass="28570">MLRRRLDPPQKAAIAVSVAVPLAAGAAYIVLRTDWLRGAARWLVRAGDALAGLPWADIGLAVLALTATVAVPVVLGWTAVLVPEAIGMLWRWRLTPAETLRAMAAVAFGIGANVAAVIWWVWFVFRVSDAASGSNPLAAYGFLWMFITGVEPAVWLRLAIRLRKPTEPDCLAARIVAPRQAELYDRLIGSLERFEEEHYPGERMPLGGGCPIWVTTVESRRNEWIRDNLDDLDAYAEYHPSFAKALGEWRTAQEKENE</sequence>
<name>A0A6I0VB24_BIFAD</name>
<protein>
    <submittedName>
        <fullName evidence="2">Uncharacterized protein</fullName>
    </submittedName>
</protein>
<accession>A0A6I0VB24</accession>
<comment type="caution">
    <text evidence="2">The sequence shown here is derived from an EMBL/GenBank/DDBJ whole genome shotgun (WGS) entry which is preliminary data.</text>
</comment>
<dbReference type="AlphaFoldDB" id="A0A6I0VB24"/>